<comment type="caution">
    <text evidence="2">The sequence shown here is derived from an EMBL/GenBank/DDBJ whole genome shotgun (WGS) entry which is preliminary data.</text>
</comment>
<dbReference type="Proteomes" id="UP000295818">
    <property type="component" value="Unassembled WGS sequence"/>
</dbReference>
<dbReference type="EMBL" id="SLWM01000003">
    <property type="protein sequence ID" value="TCO27944.1"/>
    <property type="molecule type" value="Genomic_DNA"/>
</dbReference>
<keyword evidence="1" id="KW-0812">Transmembrane</keyword>
<keyword evidence="3" id="KW-1185">Reference proteome</keyword>
<proteinExistence type="predicted"/>
<keyword evidence="1" id="KW-0472">Membrane</keyword>
<protein>
    <submittedName>
        <fullName evidence="2">Uncharacterized protein</fullName>
    </submittedName>
</protein>
<gene>
    <name evidence="2" type="ORF">EV644_103648</name>
</gene>
<accession>A0ABY2BR94</accession>
<evidence type="ECO:0000313" key="3">
    <source>
        <dbReference type="Proteomes" id="UP000295818"/>
    </source>
</evidence>
<keyword evidence="1" id="KW-1133">Transmembrane helix</keyword>
<reference evidence="2 3" key="1">
    <citation type="journal article" date="2015" name="Stand. Genomic Sci.">
        <title>Genomic Encyclopedia of Bacterial and Archaeal Type Strains, Phase III: the genomes of soil and plant-associated and newly described type strains.</title>
        <authorList>
            <person name="Whitman W.B."/>
            <person name="Woyke T."/>
            <person name="Klenk H.P."/>
            <person name="Zhou Y."/>
            <person name="Lilburn T.G."/>
            <person name="Beck B.J."/>
            <person name="De Vos P."/>
            <person name="Vandamme P."/>
            <person name="Eisen J.A."/>
            <person name="Garrity G."/>
            <person name="Hugenholtz P."/>
            <person name="Kyrpides N.C."/>
        </authorList>
    </citation>
    <scope>NUCLEOTIDE SEQUENCE [LARGE SCALE GENOMIC DNA]</scope>
    <source>
        <strain evidence="2 3">VKM Ac-2538</strain>
    </source>
</reference>
<feature type="transmembrane region" description="Helical" evidence="1">
    <location>
        <begin position="12"/>
        <end position="34"/>
    </location>
</feature>
<organism evidence="2 3">
    <name type="scientific">Kribbella orskensis</name>
    <dbReference type="NCBI Taxonomy" id="2512216"/>
    <lineage>
        <taxon>Bacteria</taxon>
        <taxon>Bacillati</taxon>
        <taxon>Actinomycetota</taxon>
        <taxon>Actinomycetes</taxon>
        <taxon>Propionibacteriales</taxon>
        <taxon>Kribbellaceae</taxon>
        <taxon>Kribbella</taxon>
    </lineage>
</organism>
<evidence type="ECO:0000256" key="1">
    <source>
        <dbReference type="SAM" id="Phobius"/>
    </source>
</evidence>
<name>A0ABY2BR94_9ACTN</name>
<sequence>MLAQMFPTRARYTGLGLAYSLSNAVFSGCAGLIITELIKRTKNVDIPATTWR</sequence>
<evidence type="ECO:0000313" key="2">
    <source>
        <dbReference type="EMBL" id="TCO27944.1"/>
    </source>
</evidence>